<dbReference type="InterPro" id="IPR031311">
    <property type="entry name" value="CHIT_BIND_RR_consensus"/>
</dbReference>
<proteinExistence type="predicted"/>
<accession>A0A9N9MPR9</accession>
<feature type="region of interest" description="Disordered" evidence="3">
    <location>
        <begin position="34"/>
        <end position="56"/>
    </location>
</feature>
<dbReference type="OrthoDB" id="6379191at2759"/>
<evidence type="ECO:0000313" key="6">
    <source>
        <dbReference type="Proteomes" id="UP001152799"/>
    </source>
</evidence>
<evidence type="ECO:0000256" key="4">
    <source>
        <dbReference type="SAM" id="SignalP"/>
    </source>
</evidence>
<sequence length="122" mass="13307">MFTKIILISSLLALAHSQAQIVYQSEEHGLDGNFEWSYKSSDGSSQQQSGNLKHVGQETAEVIQGSASWVDPEGNQHQLNYVADENGYHPQSADLPAAPEIPAAILRALDWIAAHSHEGNQK</sequence>
<keyword evidence="4" id="KW-0732">Signal</keyword>
<dbReference type="Pfam" id="PF00379">
    <property type="entry name" value="Chitin_bind_4"/>
    <property type="match status" value="1"/>
</dbReference>
<evidence type="ECO:0000256" key="3">
    <source>
        <dbReference type="SAM" id="MobiDB-lite"/>
    </source>
</evidence>
<dbReference type="PANTHER" id="PTHR10380">
    <property type="entry name" value="CUTICLE PROTEIN"/>
    <property type="match status" value="1"/>
</dbReference>
<gene>
    <name evidence="5" type="ORF">CEUTPL_LOCUS9571</name>
</gene>
<organism evidence="5 6">
    <name type="scientific">Ceutorhynchus assimilis</name>
    <name type="common">cabbage seed weevil</name>
    <dbReference type="NCBI Taxonomy" id="467358"/>
    <lineage>
        <taxon>Eukaryota</taxon>
        <taxon>Metazoa</taxon>
        <taxon>Ecdysozoa</taxon>
        <taxon>Arthropoda</taxon>
        <taxon>Hexapoda</taxon>
        <taxon>Insecta</taxon>
        <taxon>Pterygota</taxon>
        <taxon>Neoptera</taxon>
        <taxon>Endopterygota</taxon>
        <taxon>Coleoptera</taxon>
        <taxon>Polyphaga</taxon>
        <taxon>Cucujiformia</taxon>
        <taxon>Curculionidae</taxon>
        <taxon>Ceutorhynchinae</taxon>
        <taxon>Ceutorhynchus</taxon>
    </lineage>
</organism>
<dbReference type="GO" id="GO:0062129">
    <property type="term" value="C:chitin-based extracellular matrix"/>
    <property type="evidence" value="ECO:0007669"/>
    <property type="project" value="TreeGrafter"/>
</dbReference>
<feature type="signal peptide" evidence="4">
    <location>
        <begin position="1"/>
        <end position="19"/>
    </location>
</feature>
<reference evidence="5" key="1">
    <citation type="submission" date="2022-01" db="EMBL/GenBank/DDBJ databases">
        <authorList>
            <person name="King R."/>
        </authorList>
    </citation>
    <scope>NUCLEOTIDE SEQUENCE</scope>
</reference>
<evidence type="ECO:0000256" key="2">
    <source>
        <dbReference type="PROSITE-ProRule" id="PRU00497"/>
    </source>
</evidence>
<evidence type="ECO:0000313" key="5">
    <source>
        <dbReference type="EMBL" id="CAG9769055.1"/>
    </source>
</evidence>
<dbReference type="EMBL" id="OU892281">
    <property type="protein sequence ID" value="CAG9769055.1"/>
    <property type="molecule type" value="Genomic_DNA"/>
</dbReference>
<dbReference type="PRINTS" id="PR00947">
    <property type="entry name" value="CUTICLE"/>
</dbReference>
<dbReference type="InterPro" id="IPR000618">
    <property type="entry name" value="Insect_cuticle"/>
</dbReference>
<dbReference type="Proteomes" id="UP001152799">
    <property type="component" value="Chromosome 5"/>
</dbReference>
<protein>
    <submittedName>
        <fullName evidence="5">Uncharacterized protein</fullName>
    </submittedName>
</protein>
<dbReference type="PROSITE" id="PS00233">
    <property type="entry name" value="CHIT_BIND_RR_1"/>
    <property type="match status" value="1"/>
</dbReference>
<feature type="compositionally biased region" description="Low complexity" evidence="3">
    <location>
        <begin position="40"/>
        <end position="50"/>
    </location>
</feature>
<name>A0A9N9MPR9_9CUCU</name>
<dbReference type="PROSITE" id="PS51155">
    <property type="entry name" value="CHIT_BIND_RR_2"/>
    <property type="match status" value="1"/>
</dbReference>
<feature type="chain" id="PRO_5040256441" evidence="4">
    <location>
        <begin position="20"/>
        <end position="122"/>
    </location>
</feature>
<evidence type="ECO:0000256" key="1">
    <source>
        <dbReference type="ARBA" id="ARBA00022460"/>
    </source>
</evidence>
<dbReference type="InterPro" id="IPR050468">
    <property type="entry name" value="Cuticle_Struct_Prot"/>
</dbReference>
<keyword evidence="6" id="KW-1185">Reference proteome</keyword>
<dbReference type="GO" id="GO:0008010">
    <property type="term" value="F:structural constituent of chitin-based larval cuticle"/>
    <property type="evidence" value="ECO:0007669"/>
    <property type="project" value="TreeGrafter"/>
</dbReference>
<dbReference type="PANTHER" id="PTHR10380:SF173">
    <property type="entry name" value="CUTICULAR PROTEIN 47EF, ISOFORM C-RELATED"/>
    <property type="match status" value="1"/>
</dbReference>
<keyword evidence="1 2" id="KW-0193">Cuticle</keyword>
<dbReference type="AlphaFoldDB" id="A0A9N9MPR9"/>